<reference evidence="1" key="1">
    <citation type="journal article" date="2020" name="Stud. Mycol.">
        <title>101 Dothideomycetes genomes: a test case for predicting lifestyles and emergence of pathogens.</title>
        <authorList>
            <person name="Haridas S."/>
            <person name="Albert R."/>
            <person name="Binder M."/>
            <person name="Bloem J."/>
            <person name="Labutti K."/>
            <person name="Salamov A."/>
            <person name="Andreopoulos B."/>
            <person name="Baker S."/>
            <person name="Barry K."/>
            <person name="Bills G."/>
            <person name="Bluhm B."/>
            <person name="Cannon C."/>
            <person name="Castanera R."/>
            <person name="Culley D."/>
            <person name="Daum C."/>
            <person name="Ezra D."/>
            <person name="Gonzalez J."/>
            <person name="Henrissat B."/>
            <person name="Kuo A."/>
            <person name="Liang C."/>
            <person name="Lipzen A."/>
            <person name="Lutzoni F."/>
            <person name="Magnuson J."/>
            <person name="Mondo S."/>
            <person name="Nolan M."/>
            <person name="Ohm R."/>
            <person name="Pangilinan J."/>
            <person name="Park H.-J."/>
            <person name="Ramirez L."/>
            <person name="Alfaro M."/>
            <person name="Sun H."/>
            <person name="Tritt A."/>
            <person name="Yoshinaga Y."/>
            <person name="Zwiers L.-H."/>
            <person name="Turgeon B."/>
            <person name="Goodwin S."/>
            <person name="Spatafora J."/>
            <person name="Crous P."/>
            <person name="Grigoriev I."/>
        </authorList>
    </citation>
    <scope>NUCLEOTIDE SEQUENCE</scope>
    <source>
        <strain evidence="1">HMLAC05119</strain>
    </source>
</reference>
<dbReference type="AlphaFoldDB" id="A0A6A5QK44"/>
<gene>
    <name evidence="1" type="ORF">BDU57DRAFT_294704</name>
</gene>
<evidence type="ECO:0000313" key="2">
    <source>
        <dbReference type="Proteomes" id="UP000800096"/>
    </source>
</evidence>
<dbReference type="Proteomes" id="UP000800096">
    <property type="component" value="Unassembled WGS sequence"/>
</dbReference>
<protein>
    <submittedName>
        <fullName evidence="1">Uncharacterized protein</fullName>
    </submittedName>
</protein>
<name>A0A6A5QK44_AMPQU</name>
<accession>A0A6A5QK44</accession>
<evidence type="ECO:0000313" key="1">
    <source>
        <dbReference type="EMBL" id="KAF1914437.1"/>
    </source>
</evidence>
<sequence>MERVFMPPSAQLSVCVCARGFLPFISLTACVESLECLICASYRAVGAAHEFFVWVFNADLERRWFGSLR</sequence>
<keyword evidence="2" id="KW-1185">Reference proteome</keyword>
<organism evidence="1 2">
    <name type="scientific">Ampelomyces quisqualis</name>
    <name type="common">Powdery mildew agent</name>
    <dbReference type="NCBI Taxonomy" id="50730"/>
    <lineage>
        <taxon>Eukaryota</taxon>
        <taxon>Fungi</taxon>
        <taxon>Dikarya</taxon>
        <taxon>Ascomycota</taxon>
        <taxon>Pezizomycotina</taxon>
        <taxon>Dothideomycetes</taxon>
        <taxon>Pleosporomycetidae</taxon>
        <taxon>Pleosporales</taxon>
        <taxon>Pleosporineae</taxon>
        <taxon>Phaeosphaeriaceae</taxon>
        <taxon>Ampelomyces</taxon>
    </lineage>
</organism>
<proteinExistence type="predicted"/>
<dbReference type="PROSITE" id="PS51257">
    <property type="entry name" value="PROKAR_LIPOPROTEIN"/>
    <property type="match status" value="1"/>
</dbReference>
<dbReference type="EMBL" id="ML979137">
    <property type="protein sequence ID" value="KAF1914437.1"/>
    <property type="molecule type" value="Genomic_DNA"/>
</dbReference>